<evidence type="ECO:0000256" key="3">
    <source>
        <dbReference type="ARBA" id="ARBA00023110"/>
    </source>
</evidence>
<dbReference type="EMBL" id="CP011502">
    <property type="protein sequence ID" value="ALX04814.1"/>
    <property type="molecule type" value="Genomic_DNA"/>
</dbReference>
<sequence length="307" mass="31926">MRRHLALALTSVLALVLAGCGAGSDGLDDVKVSSAKSPSVTVPDDFTASATETRVVKEGSGAEVKDGDTVKLNYVAVNGRTGKQFDNSFKAERPLTTKLSTESVLAGFVKGLTGQKVGSRVLVAIPPKDGFKDGQAQTQAEQTLGVKKDDTMVFLFDIVGKVGTEAKGTAEKLPSSVPSIVLKDGQPSGFKDGKDVTKDPKRAAAYVAIKGDGEKVKKGAEITAQYVGQVYPDGKVFDSSWGRGAPASFSLDQVIACWKDELPGQTIGSRVVLVCPADSAYGDKPPAGSDIKAGDTLAFAIDILDAS</sequence>
<feature type="signal peptide" evidence="7">
    <location>
        <begin position="1"/>
        <end position="22"/>
    </location>
</feature>
<evidence type="ECO:0000259" key="8">
    <source>
        <dbReference type="PROSITE" id="PS50059"/>
    </source>
</evidence>
<evidence type="ECO:0000256" key="2">
    <source>
        <dbReference type="ARBA" id="ARBA00006577"/>
    </source>
</evidence>
<name>A0A0U4CAK0_9ACTN</name>
<dbReference type="GO" id="GO:0003755">
    <property type="term" value="F:peptidyl-prolyl cis-trans isomerase activity"/>
    <property type="evidence" value="ECO:0007669"/>
    <property type="project" value="UniProtKB-UniRule"/>
</dbReference>
<dbReference type="EC" id="5.2.1.8" evidence="6"/>
<feature type="domain" description="PPIase FKBP-type" evidence="8">
    <location>
        <begin position="67"/>
        <end position="162"/>
    </location>
</feature>
<evidence type="ECO:0000256" key="5">
    <source>
        <dbReference type="PROSITE-ProRule" id="PRU00277"/>
    </source>
</evidence>
<dbReference type="Proteomes" id="UP000067689">
    <property type="component" value="Chromosome"/>
</dbReference>
<keyword evidence="4 5" id="KW-0413">Isomerase</keyword>
<dbReference type="PROSITE" id="PS50059">
    <property type="entry name" value="FKBP_PPIASE"/>
    <property type="match status" value="2"/>
</dbReference>
<dbReference type="Gene3D" id="3.10.50.40">
    <property type="match status" value="2"/>
</dbReference>
<protein>
    <recommendedName>
        <fullName evidence="6">Peptidyl-prolyl cis-trans isomerase</fullName>
        <ecNumber evidence="6">5.2.1.8</ecNumber>
    </recommendedName>
</protein>
<dbReference type="AlphaFoldDB" id="A0A0U4CAK0"/>
<dbReference type="SUPFAM" id="SSF54534">
    <property type="entry name" value="FKBP-like"/>
    <property type="match status" value="2"/>
</dbReference>
<evidence type="ECO:0000256" key="7">
    <source>
        <dbReference type="SAM" id="SignalP"/>
    </source>
</evidence>
<dbReference type="RefSeq" id="WP_067857452.1">
    <property type="nucleotide sequence ID" value="NZ_CP011502.1"/>
</dbReference>
<dbReference type="InterPro" id="IPR046357">
    <property type="entry name" value="PPIase_dom_sf"/>
</dbReference>
<dbReference type="PANTHER" id="PTHR43811">
    <property type="entry name" value="FKBP-TYPE PEPTIDYL-PROLYL CIS-TRANS ISOMERASE FKPA"/>
    <property type="match status" value="1"/>
</dbReference>
<dbReference type="PATRIC" id="fig|2041.4.peg.1871"/>
<evidence type="ECO:0000256" key="1">
    <source>
        <dbReference type="ARBA" id="ARBA00000971"/>
    </source>
</evidence>
<dbReference type="PANTHER" id="PTHR43811:SF19">
    <property type="entry name" value="39 KDA FK506-BINDING NUCLEAR PROTEIN"/>
    <property type="match status" value="1"/>
</dbReference>
<comment type="similarity">
    <text evidence="2 6">Belongs to the FKBP-type PPIase family.</text>
</comment>
<keyword evidence="3 5" id="KW-0697">Rotamase</keyword>
<comment type="catalytic activity">
    <reaction evidence="1 5 6">
        <text>[protein]-peptidylproline (omega=180) = [protein]-peptidylproline (omega=0)</text>
        <dbReference type="Rhea" id="RHEA:16237"/>
        <dbReference type="Rhea" id="RHEA-COMP:10747"/>
        <dbReference type="Rhea" id="RHEA-COMP:10748"/>
        <dbReference type="ChEBI" id="CHEBI:83833"/>
        <dbReference type="ChEBI" id="CHEBI:83834"/>
        <dbReference type="EC" id="5.2.1.8"/>
    </reaction>
</comment>
<dbReference type="InterPro" id="IPR001179">
    <property type="entry name" value="PPIase_FKBP_dom"/>
</dbReference>
<feature type="domain" description="PPIase FKBP-type" evidence="8">
    <location>
        <begin position="219"/>
        <end position="307"/>
    </location>
</feature>
<reference evidence="9 10" key="1">
    <citation type="journal article" date="1991" name="Int. J. Syst. Bacteriol.">
        <title>Description of the erythromycin-producing bacterium Arthrobacter sp. strain NRRL B-3381 as Aeromicrobium erythreum gen. nov., sp. nov.</title>
        <authorList>
            <person name="Miller E.S."/>
            <person name="Woese C.R."/>
            <person name="Brenner S."/>
        </authorList>
    </citation>
    <scope>NUCLEOTIDE SEQUENCE [LARGE SCALE GENOMIC DNA]</scope>
    <source>
        <strain evidence="9 10">AR18</strain>
    </source>
</reference>
<dbReference type="STRING" id="2041.AERYTH_08935"/>
<dbReference type="PROSITE" id="PS51257">
    <property type="entry name" value="PROKAR_LIPOPROTEIN"/>
    <property type="match status" value="1"/>
</dbReference>
<gene>
    <name evidence="9" type="ORF">AERYTH_08935</name>
</gene>
<organism evidence="9 10">
    <name type="scientific">Aeromicrobium erythreum</name>
    <dbReference type="NCBI Taxonomy" id="2041"/>
    <lineage>
        <taxon>Bacteria</taxon>
        <taxon>Bacillati</taxon>
        <taxon>Actinomycetota</taxon>
        <taxon>Actinomycetes</taxon>
        <taxon>Propionibacteriales</taxon>
        <taxon>Nocardioidaceae</taxon>
        <taxon>Aeromicrobium</taxon>
    </lineage>
</organism>
<keyword evidence="10" id="KW-1185">Reference proteome</keyword>
<evidence type="ECO:0000256" key="4">
    <source>
        <dbReference type="ARBA" id="ARBA00023235"/>
    </source>
</evidence>
<evidence type="ECO:0000256" key="6">
    <source>
        <dbReference type="RuleBase" id="RU003915"/>
    </source>
</evidence>
<dbReference type="OrthoDB" id="25996at2"/>
<feature type="chain" id="PRO_5039640503" description="Peptidyl-prolyl cis-trans isomerase" evidence="7">
    <location>
        <begin position="23"/>
        <end position="307"/>
    </location>
</feature>
<keyword evidence="7" id="KW-0732">Signal</keyword>
<evidence type="ECO:0000313" key="9">
    <source>
        <dbReference type="EMBL" id="ALX04814.1"/>
    </source>
</evidence>
<dbReference type="KEGG" id="aer:AERYTH_08935"/>
<proteinExistence type="inferred from homology"/>
<dbReference type="Pfam" id="PF00254">
    <property type="entry name" value="FKBP_C"/>
    <property type="match status" value="2"/>
</dbReference>
<accession>A0A0U4CAK0</accession>
<evidence type="ECO:0000313" key="10">
    <source>
        <dbReference type="Proteomes" id="UP000067689"/>
    </source>
</evidence>